<evidence type="ECO:0000313" key="1">
    <source>
        <dbReference type="EMBL" id="CAG1851938.1"/>
    </source>
</evidence>
<accession>A0A8D7FFH2</accession>
<reference evidence="1" key="1">
    <citation type="submission" date="2021-03" db="EMBL/GenBank/DDBJ databases">
        <authorList>
            <consortium name="Genoscope - CEA"/>
            <person name="William W."/>
        </authorList>
    </citation>
    <scope>NUCLEOTIDE SEQUENCE</scope>
    <source>
        <strain evidence="1">Doubled-haploid Pahang</strain>
    </source>
</reference>
<sequence>MVTCPHKFQSSLAIQIGFVIAKDSKNFFSSADLPGRMHAQADHCPCQQHRCCLLPCKVEELAFFNHIFGCHPGILVPIFL</sequence>
<gene>
    <name evidence="1" type="ORF">GSMUA_186290.1</name>
</gene>
<dbReference type="EMBL" id="HG996468">
    <property type="protein sequence ID" value="CAG1851938.1"/>
    <property type="molecule type" value="Genomic_DNA"/>
</dbReference>
<name>A0A8D7FFH2_MUSAM</name>
<protein>
    <submittedName>
        <fullName evidence="1">(wild Malaysian banana) hypothetical protein</fullName>
    </submittedName>
</protein>
<proteinExistence type="predicted"/>
<organism evidence="1">
    <name type="scientific">Musa acuminata subsp. malaccensis</name>
    <name type="common">Wild banana</name>
    <name type="synonym">Musa malaccensis</name>
    <dbReference type="NCBI Taxonomy" id="214687"/>
    <lineage>
        <taxon>Eukaryota</taxon>
        <taxon>Viridiplantae</taxon>
        <taxon>Streptophyta</taxon>
        <taxon>Embryophyta</taxon>
        <taxon>Tracheophyta</taxon>
        <taxon>Spermatophyta</taxon>
        <taxon>Magnoliopsida</taxon>
        <taxon>Liliopsida</taxon>
        <taxon>Zingiberales</taxon>
        <taxon>Musaceae</taxon>
        <taxon>Musa</taxon>
    </lineage>
</organism>
<dbReference type="AlphaFoldDB" id="A0A8D7FFH2"/>